<reference evidence="3 6" key="1">
    <citation type="journal article" date="2011" name="J. Bacteriol.">
        <title>Genome sequence of Halobiforma lacisalsi AJ5, an extremely halophilic archaeon which harbors a bop gene.</title>
        <authorList>
            <person name="Jiang X."/>
            <person name="Wang S."/>
            <person name="Cheng H."/>
            <person name="Huo Y."/>
            <person name="Zhang X."/>
            <person name="Zhu X."/>
            <person name="Han X."/>
            <person name="Ni P."/>
            <person name="Wu M."/>
        </authorList>
    </citation>
    <scope>NUCLEOTIDE SEQUENCE [LARGE SCALE GENOMIC DNA]</scope>
    <source>
        <strain evidence="3 6">AJ5</strain>
    </source>
</reference>
<feature type="compositionally biased region" description="Polar residues" evidence="1">
    <location>
        <begin position="1"/>
        <end position="14"/>
    </location>
</feature>
<dbReference type="Pfam" id="PF26435">
    <property type="entry name" value="DUF8118"/>
    <property type="match status" value="1"/>
</dbReference>
<gene>
    <name evidence="4" type="ORF">C445_01106</name>
    <name evidence="3" type="ORF">CHINAEXTREME_08460</name>
</gene>
<evidence type="ECO:0000259" key="2">
    <source>
        <dbReference type="Pfam" id="PF26435"/>
    </source>
</evidence>
<protein>
    <recommendedName>
        <fullName evidence="2">DUF8118 domain-containing protein</fullName>
    </recommendedName>
</protein>
<feature type="region of interest" description="Disordered" evidence="1">
    <location>
        <begin position="1"/>
        <end position="28"/>
    </location>
</feature>
<evidence type="ECO:0000256" key="1">
    <source>
        <dbReference type="SAM" id="MobiDB-lite"/>
    </source>
</evidence>
<dbReference type="Proteomes" id="UP000011555">
    <property type="component" value="Unassembled WGS sequence"/>
</dbReference>
<reference evidence="3" key="3">
    <citation type="submission" date="2017-01" db="EMBL/GenBank/DDBJ databases">
        <authorList>
            <person name="Mah S.A."/>
            <person name="Swanson W.J."/>
            <person name="Moy G.W."/>
            <person name="Vacquier V.D."/>
        </authorList>
    </citation>
    <scope>NUCLEOTIDE SEQUENCE</scope>
    <source>
        <strain evidence="3">AJ5</strain>
    </source>
</reference>
<name>M0LYM1_NATLA</name>
<keyword evidence="5" id="KW-1185">Reference proteome</keyword>
<dbReference type="STRING" id="358396.CHINAEXTREME_08460"/>
<dbReference type="GeneID" id="30921150"/>
<dbReference type="RefSeq" id="WP_007139983.1">
    <property type="nucleotide sequence ID" value="NZ_AOLZ01000012.1"/>
</dbReference>
<dbReference type="Proteomes" id="UP000186547">
    <property type="component" value="Chromosome"/>
</dbReference>
<dbReference type="PATRIC" id="fig|358396.7.peg.222"/>
<dbReference type="InterPro" id="IPR058431">
    <property type="entry name" value="DUF8118"/>
</dbReference>
<reference evidence="4 5" key="2">
    <citation type="journal article" date="2014" name="PLoS Genet.">
        <title>Phylogenetically driven sequencing of extremely halophilic archaea reveals strategies for static and dynamic osmo-response.</title>
        <authorList>
            <person name="Becker E.A."/>
            <person name="Seitzer P.M."/>
            <person name="Tritt A."/>
            <person name="Larsen D."/>
            <person name="Krusor M."/>
            <person name="Yao A.I."/>
            <person name="Wu D."/>
            <person name="Madern D."/>
            <person name="Eisen J.A."/>
            <person name="Darling A.E."/>
            <person name="Facciotti M.T."/>
        </authorList>
    </citation>
    <scope>NUCLEOTIDE SEQUENCE [LARGE SCALE GENOMIC DNA]</scope>
    <source>
        <strain evidence="4 5">AJ5</strain>
    </source>
</reference>
<dbReference type="EMBL" id="AOLZ01000012">
    <property type="protein sequence ID" value="EMA37444.1"/>
    <property type="molecule type" value="Genomic_DNA"/>
</dbReference>
<accession>M0LYM1</accession>
<dbReference type="EMBL" id="CP019285">
    <property type="protein sequence ID" value="APW97809.1"/>
    <property type="molecule type" value="Genomic_DNA"/>
</dbReference>
<evidence type="ECO:0000313" key="4">
    <source>
        <dbReference type="EMBL" id="EMA37444.1"/>
    </source>
</evidence>
<organism evidence="4 5">
    <name type="scientific">Natronobacterium lacisalsi AJ5</name>
    <dbReference type="NCBI Taxonomy" id="358396"/>
    <lineage>
        <taxon>Archaea</taxon>
        <taxon>Methanobacteriati</taxon>
        <taxon>Methanobacteriota</taxon>
        <taxon>Stenosarchaea group</taxon>
        <taxon>Halobacteria</taxon>
        <taxon>Halobacteriales</taxon>
        <taxon>Natrialbaceae</taxon>
        <taxon>Natronobacterium</taxon>
    </lineage>
</organism>
<feature type="domain" description="DUF8118" evidence="2">
    <location>
        <begin position="21"/>
        <end position="61"/>
    </location>
</feature>
<dbReference type="KEGG" id="hlc:CHINAEXTREME08460"/>
<proteinExistence type="predicted"/>
<sequence>MKTSAGLQTSGTTDESNDEPTIEGPIPEFDKYGDYTGYDYFRCTGCGIEAMRRRDLRDGGCKCNGGWE</sequence>
<evidence type="ECO:0000313" key="3">
    <source>
        <dbReference type="EMBL" id="APW97809.1"/>
    </source>
</evidence>
<dbReference type="AlphaFoldDB" id="M0LYM1"/>
<evidence type="ECO:0000313" key="6">
    <source>
        <dbReference type="Proteomes" id="UP000186547"/>
    </source>
</evidence>
<evidence type="ECO:0000313" key="5">
    <source>
        <dbReference type="Proteomes" id="UP000011555"/>
    </source>
</evidence>